<feature type="compositionally biased region" description="Pro residues" evidence="1">
    <location>
        <begin position="77"/>
        <end position="87"/>
    </location>
</feature>
<feature type="compositionally biased region" description="Basic and acidic residues" evidence="1">
    <location>
        <begin position="110"/>
        <end position="128"/>
    </location>
</feature>
<comment type="caution">
    <text evidence="2">The sequence shown here is derived from an EMBL/GenBank/DDBJ whole genome shotgun (WGS) entry which is preliminary data.</text>
</comment>
<keyword evidence="3" id="KW-1185">Reference proteome</keyword>
<proteinExistence type="predicted"/>
<dbReference type="Proteomes" id="UP001341840">
    <property type="component" value="Unassembled WGS sequence"/>
</dbReference>
<evidence type="ECO:0000313" key="3">
    <source>
        <dbReference type="Proteomes" id="UP001341840"/>
    </source>
</evidence>
<sequence>MLPTPSWAFKTPQMWYKSWTWAFLTPPSISNTPTQVIIDLVGKGHVVALKRPAWRFQRPTNWRFQRPNLVPTGSTVPSPPPELPPHAPSLVDIGTMSNPPSEPLYAHSPVPDDPRPDDDPTDKTRSDG</sequence>
<gene>
    <name evidence="2" type="ORF">PIB30_043441</name>
</gene>
<organism evidence="2 3">
    <name type="scientific">Stylosanthes scabra</name>
    <dbReference type="NCBI Taxonomy" id="79078"/>
    <lineage>
        <taxon>Eukaryota</taxon>
        <taxon>Viridiplantae</taxon>
        <taxon>Streptophyta</taxon>
        <taxon>Embryophyta</taxon>
        <taxon>Tracheophyta</taxon>
        <taxon>Spermatophyta</taxon>
        <taxon>Magnoliopsida</taxon>
        <taxon>eudicotyledons</taxon>
        <taxon>Gunneridae</taxon>
        <taxon>Pentapetalae</taxon>
        <taxon>rosids</taxon>
        <taxon>fabids</taxon>
        <taxon>Fabales</taxon>
        <taxon>Fabaceae</taxon>
        <taxon>Papilionoideae</taxon>
        <taxon>50 kb inversion clade</taxon>
        <taxon>dalbergioids sensu lato</taxon>
        <taxon>Dalbergieae</taxon>
        <taxon>Pterocarpus clade</taxon>
        <taxon>Stylosanthes</taxon>
    </lineage>
</organism>
<accession>A0ABU6VDY6</accession>
<evidence type="ECO:0000256" key="1">
    <source>
        <dbReference type="SAM" id="MobiDB-lite"/>
    </source>
</evidence>
<feature type="region of interest" description="Disordered" evidence="1">
    <location>
        <begin position="65"/>
        <end position="128"/>
    </location>
</feature>
<name>A0ABU6VDY6_9FABA</name>
<dbReference type="EMBL" id="JASCZI010151288">
    <property type="protein sequence ID" value="MED6171724.1"/>
    <property type="molecule type" value="Genomic_DNA"/>
</dbReference>
<evidence type="ECO:0000313" key="2">
    <source>
        <dbReference type="EMBL" id="MED6171724.1"/>
    </source>
</evidence>
<protein>
    <submittedName>
        <fullName evidence="2">Uncharacterized protein</fullName>
    </submittedName>
</protein>
<reference evidence="2 3" key="1">
    <citation type="journal article" date="2023" name="Plants (Basel)">
        <title>Bridging the Gap: Combining Genomics and Transcriptomics Approaches to Understand Stylosanthes scabra, an Orphan Legume from the Brazilian Caatinga.</title>
        <authorList>
            <person name="Ferreira-Neto J.R.C."/>
            <person name="da Silva M.D."/>
            <person name="Binneck E."/>
            <person name="de Melo N.F."/>
            <person name="da Silva R.H."/>
            <person name="de Melo A.L.T.M."/>
            <person name="Pandolfi V."/>
            <person name="Bustamante F.O."/>
            <person name="Brasileiro-Vidal A.C."/>
            <person name="Benko-Iseppon A.M."/>
        </authorList>
    </citation>
    <scope>NUCLEOTIDE SEQUENCE [LARGE SCALE GENOMIC DNA]</scope>
    <source>
        <tissue evidence="2">Leaves</tissue>
    </source>
</reference>